<feature type="compositionally biased region" description="Basic residues" evidence="7">
    <location>
        <begin position="2312"/>
        <end position="2321"/>
    </location>
</feature>
<accession>A0AAX6NX46</accession>
<keyword evidence="4" id="KW-0832">Ubl conjugation</keyword>
<feature type="region of interest" description="Disordered" evidence="7">
    <location>
        <begin position="1753"/>
        <end position="1860"/>
    </location>
</feature>
<organism evidence="9 10">
    <name type="scientific">Heterocephalus glaber</name>
    <name type="common">Naked mole rat</name>
    <dbReference type="NCBI Taxonomy" id="10181"/>
    <lineage>
        <taxon>Eukaryota</taxon>
        <taxon>Metazoa</taxon>
        <taxon>Chordata</taxon>
        <taxon>Craniata</taxon>
        <taxon>Vertebrata</taxon>
        <taxon>Euteleostomi</taxon>
        <taxon>Mammalia</taxon>
        <taxon>Eutheria</taxon>
        <taxon>Euarchontoglires</taxon>
        <taxon>Glires</taxon>
        <taxon>Rodentia</taxon>
        <taxon>Hystricomorpha</taxon>
        <taxon>Bathyergidae</taxon>
        <taxon>Heterocephalus</taxon>
    </lineage>
</organism>
<dbReference type="GO" id="GO:0005634">
    <property type="term" value="C:nucleus"/>
    <property type="evidence" value="ECO:0007669"/>
    <property type="project" value="UniProtKB-SubCell"/>
</dbReference>
<feature type="region of interest" description="Disordered" evidence="7">
    <location>
        <begin position="290"/>
        <end position="321"/>
    </location>
</feature>
<dbReference type="Pfam" id="PF15276">
    <property type="entry name" value="PP1_bind"/>
    <property type="match status" value="1"/>
</dbReference>
<dbReference type="KEGG" id="hgl:101715751"/>
<evidence type="ECO:0000256" key="2">
    <source>
        <dbReference type="ARBA" id="ARBA00022499"/>
    </source>
</evidence>
<dbReference type="PROSITE" id="PS50006">
    <property type="entry name" value="FHA_DOMAIN"/>
    <property type="match status" value="1"/>
</dbReference>
<dbReference type="Pfam" id="PF08065">
    <property type="entry name" value="KI67R"/>
    <property type="match status" value="15"/>
</dbReference>
<feature type="compositionally biased region" description="Basic and acidic residues" evidence="7">
    <location>
        <begin position="991"/>
        <end position="1001"/>
    </location>
</feature>
<feature type="region of interest" description="Disordered" evidence="7">
    <location>
        <begin position="1973"/>
        <end position="1999"/>
    </location>
</feature>
<feature type="compositionally biased region" description="Basic and acidic residues" evidence="7">
    <location>
        <begin position="1033"/>
        <end position="1058"/>
    </location>
</feature>
<dbReference type="CTD" id="4288"/>
<comment type="subcellular location">
    <subcellularLocation>
        <location evidence="1">Nucleus</location>
    </subcellularLocation>
</comment>
<evidence type="ECO:0000256" key="3">
    <source>
        <dbReference type="ARBA" id="ARBA00022553"/>
    </source>
</evidence>
<feature type="domain" description="FHA" evidence="8">
    <location>
        <begin position="27"/>
        <end position="76"/>
    </location>
</feature>
<feature type="compositionally biased region" description="Basic and acidic residues" evidence="7">
    <location>
        <begin position="1753"/>
        <end position="1764"/>
    </location>
</feature>
<feature type="compositionally biased region" description="Basic residues" evidence="7">
    <location>
        <begin position="498"/>
        <end position="508"/>
    </location>
</feature>
<feature type="compositionally biased region" description="Polar residues" evidence="7">
    <location>
        <begin position="1820"/>
        <end position="1837"/>
    </location>
</feature>
<keyword evidence="3" id="KW-0597">Phosphoprotein</keyword>
<dbReference type="GO" id="GO:0051983">
    <property type="term" value="P:regulation of chromosome segregation"/>
    <property type="evidence" value="ECO:0007669"/>
    <property type="project" value="TreeGrafter"/>
</dbReference>
<dbReference type="InterPro" id="IPR012568">
    <property type="entry name" value="KI67R"/>
</dbReference>
<feature type="region of interest" description="Disordered" evidence="7">
    <location>
        <begin position="2238"/>
        <end position="2265"/>
    </location>
</feature>
<feature type="region of interest" description="Disordered" evidence="7">
    <location>
        <begin position="1503"/>
        <end position="1611"/>
    </location>
</feature>
<feature type="region of interest" description="Disordered" evidence="7">
    <location>
        <begin position="345"/>
        <end position="376"/>
    </location>
</feature>
<sequence>MGPTARLVTIKRSGVDGIPFPLSLSTCLFGRGTECDIRIQLPVVSKQHCKIEINKQEAILYNFSSTNPTQVNGSAIDEPVPLRHGDIITIIDRSFRYENESHQKRSKSPEFPAKLGEQKSTRRSSRASFSADFDGKDQDSKAHSNITEGNASGRSGVHVKELKRNSLTSDGSKDSAGQEPLKAPSSECPRHSNRNARNPTTEDFKEKSRVTIVGCYGELNSFPTTQFLDNGKKNESPFKNLYQSIKEEFGVKSQRQNVVQYRRKSESPTAYTAEKDGANCSQKETQLLMSCKSRPKSNRSTHINGASSPVPEMSQAEENKNDAELIQTSKEVLSSSISLFEVTVKTPVQHSQQQRSSRKRKSEDLHVTDREESVNLDKNEDVSLKRRRVSFGGHLRPELFDENLPPNTPLKRGETPAKRRSLGTHTPAVLKKIIKEQPQSSGKEESSEVKAHNVCIDAQAPNPRITSTRTNDQKGRSVKASTASNNGKSPHETDMPKKAGRKSGHLASKRGSISRSQHDILQMISSKRRSGASEANLIVAKSWADVVKLGAKQTQTKVVKHGPQRQMNKRQRRPNTPKKPSVSVHNQFSTGHANSPCTIIIGKAQIEKVNVPAQPYRILNSFVFNKKMDYNEDLSGLTEMFKTPVKEKPQMSTCSVTFSNSDNFLGKKSKVISSGEESLSIPSVNLGENVYSSAQNAAEEPSDKCFESPMLRRKCIKGDETIVKTPKNFHKLTHFKMKTPDSMTEPLTTVSNTNKLRRSMELRKMQMLPVESKNENKEADITENFIGKSLRKTPLREKEKEREMKDSERSLETCKENVESNENSGKVTTVRRSRSGGKKYEPTDDLTALKRTPEREPTEYVSGTQMILQKTDCAKESTNEAGTTTKMPRKSSQPEPIHSSTSRKRQLKTPQRKVDVKEEVPALRKHSKISEEYTHIVGDDKSMEVFKETPKQKLDPGVYATEMKRWSRTPKKSQPLEDLAGIKELVQTPEHLDEPVHEYKPKVPCGSPHTKAMDTPRKKNTLLNTLLRKVDIKEGKAMHTPKATEGDDKGIKAFKESAKQTLDPAANTSSSKRWPRTPKAKAQTLEDLTGFQELFQTPGHTKDSITEREDQSRPVDTSTTSKRRSKTSLGKIDGKEELSIPRKLTQSPGRAMHTPSVPIQKGKNIRESMQTPKQKLDLTENLTELKRPARTPKTKAQPLEDLAGFQELFQTPGHSKNSSTTEETPRTLFRSPQPMPLCTATTSKRHSKISLGKVDMKEQLSSQKKVTQLPGKATHTPLVPVQEKGIRTSTETPKQKLDQRESLAGFDRCLQTPETKAQPLEDLIGFQELFQTSGHGKDPMTSEKTTKMLCRSPQSAPVDTPTSKRCRKTSLGKVDVKQELSLVRGLTQMSEQTVYTLKVKVGGGDKSICCDASAEQTLDPSTNVSGSRRQRRRTKTETQLLEDLTGFQELFQTPGDAKDPMIVEITKMPCVSPQPGPLRTPPTLNRRPRTSLGIVDMKEVLSAPRKPTQSPAKSLHTHTVPVQEEKGIKASAETPKQKLDPTESLHGLKRQPQTPKEKTEALEDLTGFQELFQTPDHAKDPITPDETTEMSSRFIQPGSLNTPATSKRRPKISLEKADRKEMSALRKLMQTTGEAISTSKVLEGDDKVFKDFVEQKLIPVPTSNKRQPKKRKEKVPPLEDLVGFQELFQTPGHAKDRIITDETTKMPCVSLQTESVNTPTRVVRWSTTSLGEKNVKEHLAVNSLTQIPGKIAYTHEDPTDDKGNEVFNKSTKQKPNSGESVTGSKRLRGESKKNSQPLEDLTGFKELFQTPGHTEESVSDEQITNMPCRSQPESVNTPRRKKTLPSTPRGKGDTKEEQVIRTPKAIESDDKSIKAFKESAKHTLDLAANISVSRRWPRIPKIKTHVLEDLTGFQELFQTPDHAKDPMTTDETAKMPCSSLQAGPLYTPTSKRCSKRSLGKIDGKEELSSLRRQMESPGRAMYTPSVPAQEQEGIRASTETPKQKLELTENLTALRRQSQTRKAEAQFLEDLSGFQELFQTPDHAKNPMKTEESTKMPCTSLQAGPLYTPTSKRCSKRSLGKIDGKEELSSLRRQMESPGRAMYTPSVPAQEQEGIRISTETPKQNLDLIENLTTLRRESRTPKAKAQPLEDLSGFQELFQTPSHTKDPAIADKTPQTLCSSQSTPVDTRTTSKRCPKTSIGKMDVKELSFVRKKTLRETVHTHKEAIDDKDNEVFKESAKRKLDRAENGPGTKRLQRAPKEKDQALEDLGGFQEFFQMPGHSEESVSDEKATITPYISPQSEPVRTQANTKRGPRTRVRKVNVKEDSSAMQKPTRMSRATIHTSKVPECGDKGIEPLKKLEKKTLDLAAGVSGNRRWPRAAKAKAQPLQDQAGSRELSQTLSHTEELVRDEKTTKMPCRSSQQEPGDTLTTSRRGPRTRFGKVDMTEELSTQRKQTGTTGETVNTHKEPTDDSKSIKEFKESTKRKLEPEEDVTATKRLRGTHKEKTQLLEDLAGLKELIPKPAYTEESLRGKKTTKMPCKSSQPEPVDAPTSTKRQLRARLGNVNVKEGLLVVRKPTRTSRAITHTSKVPEGEDKDIKAFKESSEQALDPATSVTSNRRYPRASKAKSQVEDLPSPKEISQIPDHTEEQINDVHNLKSSLQQTPDSIKPLKTFRRVLRVPKEKSIDLVDTKDPAASQSKSNISLAPKWKSGQDRNISRTRGCVTTLRDTIGENLVHNKQRTTPRERYKSRDPLNIMKKRVRVVMNRIESVEEQNNNMKSIKKEHTVQDSSTPNKGMSLRSRHQNKTDVNQQKLEIPISEKAKLKRHEKKSMKTSEESEQQIPGDGAGKPTSKGKVGGNRICLRPGRQNKSSQPHTAEEDVKEKNMEIFVKNGKENEVTNNSDTVSLRSRRARIQPKGNTLESDSEQRITRGAKKCAENPKKDKDIKDTKKIRTRSHRNIEDI</sequence>
<dbReference type="SMART" id="SM00240">
    <property type="entry name" value="FHA"/>
    <property type="match status" value="1"/>
</dbReference>
<feature type="compositionally biased region" description="Basic residues" evidence="7">
    <location>
        <begin position="901"/>
        <end position="911"/>
    </location>
</feature>
<evidence type="ECO:0000256" key="7">
    <source>
        <dbReference type="SAM" id="MobiDB-lite"/>
    </source>
</evidence>
<dbReference type="GO" id="GO:0007088">
    <property type="term" value="P:regulation of mitotic nuclear division"/>
    <property type="evidence" value="ECO:0007669"/>
    <property type="project" value="TreeGrafter"/>
</dbReference>
<feature type="region of interest" description="Disordered" evidence="7">
    <location>
        <begin position="2376"/>
        <end position="2506"/>
    </location>
</feature>
<feature type="compositionally biased region" description="Basic residues" evidence="7">
    <location>
        <begin position="558"/>
        <end position="576"/>
    </location>
</feature>
<feature type="region of interest" description="Disordered" evidence="7">
    <location>
        <begin position="1468"/>
        <end position="1489"/>
    </location>
</feature>
<keyword evidence="6" id="KW-0131">Cell cycle</keyword>
<evidence type="ECO:0000313" key="10">
    <source>
        <dbReference type="RefSeq" id="XP_004838786.1"/>
    </source>
</evidence>
<feature type="compositionally biased region" description="Basic and acidic residues" evidence="7">
    <location>
        <begin position="2403"/>
        <end position="2414"/>
    </location>
</feature>
<dbReference type="PANTHER" id="PTHR21603">
    <property type="entry name" value="ANTIGEN KI-67-LIKE PROTEIN"/>
    <property type="match status" value="1"/>
</dbReference>
<proteinExistence type="predicted"/>
<evidence type="ECO:0000256" key="5">
    <source>
        <dbReference type="ARBA" id="ARBA00023242"/>
    </source>
</evidence>
<feature type="region of interest" description="Disordered" evidence="7">
    <location>
        <begin position="991"/>
        <end position="1021"/>
    </location>
</feature>
<dbReference type="PANTHER" id="PTHR21603:SF17">
    <property type="entry name" value="PROLIFERATION MARKER PROTEIN KI-67"/>
    <property type="match status" value="1"/>
</dbReference>
<dbReference type="SMART" id="SM01295">
    <property type="entry name" value="K167R"/>
    <property type="match status" value="15"/>
</dbReference>
<dbReference type="CDD" id="cd22673">
    <property type="entry name" value="FHA_Ki67"/>
    <property type="match status" value="1"/>
</dbReference>
<feature type="region of interest" description="Disordered" evidence="7">
    <location>
        <begin position="792"/>
        <end position="924"/>
    </location>
</feature>
<evidence type="ECO:0000259" key="8">
    <source>
        <dbReference type="PROSITE" id="PS50006"/>
    </source>
</evidence>
<feature type="region of interest" description="Disordered" evidence="7">
    <location>
        <begin position="554"/>
        <end position="589"/>
    </location>
</feature>
<feature type="region of interest" description="Disordered" evidence="7">
    <location>
        <begin position="2524"/>
        <end position="2555"/>
    </location>
</feature>
<feature type="compositionally biased region" description="Polar residues" evidence="7">
    <location>
        <begin position="2056"/>
        <end position="2072"/>
    </location>
</feature>
<feature type="compositionally biased region" description="Basic and acidic residues" evidence="7">
    <location>
        <begin position="133"/>
        <end position="142"/>
    </location>
</feature>
<dbReference type="InterPro" id="IPR008984">
    <property type="entry name" value="SMAD_FHA_dom_sf"/>
</dbReference>
<feature type="compositionally biased region" description="Basic and acidic residues" evidence="7">
    <location>
        <begin position="794"/>
        <end position="818"/>
    </location>
</feature>
<dbReference type="InterPro" id="IPR029334">
    <property type="entry name" value="PP1-bd"/>
</dbReference>
<feature type="compositionally biased region" description="Basic and acidic residues" evidence="7">
    <location>
        <begin position="1100"/>
        <end position="1113"/>
    </location>
</feature>
<feature type="compositionally biased region" description="Polar residues" evidence="7">
    <location>
        <begin position="2295"/>
        <end position="2310"/>
    </location>
</feature>
<feature type="compositionally biased region" description="Basic and acidic residues" evidence="7">
    <location>
        <begin position="361"/>
        <end position="376"/>
    </location>
</feature>
<keyword evidence="9" id="KW-1185">Reference proteome</keyword>
<feature type="region of interest" description="Disordered" evidence="7">
    <location>
        <begin position="99"/>
        <end position="205"/>
    </location>
</feature>
<feature type="region of interest" description="Disordered" evidence="7">
    <location>
        <begin position="1209"/>
        <end position="1246"/>
    </location>
</feature>
<evidence type="ECO:0000256" key="1">
    <source>
        <dbReference type="ARBA" id="ARBA00004123"/>
    </source>
</evidence>
<feature type="compositionally biased region" description="Polar residues" evidence="7">
    <location>
        <begin position="2541"/>
        <end position="2555"/>
    </location>
</feature>
<keyword evidence="5" id="KW-0539">Nucleus</keyword>
<feature type="compositionally biased region" description="Polar residues" evidence="7">
    <location>
        <begin position="2388"/>
        <end position="2402"/>
    </location>
</feature>
<feature type="region of interest" description="Disordered" evidence="7">
    <location>
        <begin position="2280"/>
        <end position="2355"/>
    </location>
</feature>
<feature type="compositionally biased region" description="Basic and acidic residues" evidence="7">
    <location>
        <begin position="912"/>
        <end position="924"/>
    </location>
</feature>
<feature type="compositionally biased region" description="Basic and acidic residues" evidence="7">
    <location>
        <begin position="838"/>
        <end position="858"/>
    </location>
</feature>
<dbReference type="Pfam" id="PF00498">
    <property type="entry name" value="FHA"/>
    <property type="match status" value="1"/>
</dbReference>
<evidence type="ECO:0000313" key="9">
    <source>
        <dbReference type="Proteomes" id="UP000694906"/>
    </source>
</evidence>
<feature type="compositionally biased region" description="Polar residues" evidence="7">
    <location>
        <begin position="1209"/>
        <end position="1222"/>
    </location>
</feature>
<feature type="compositionally biased region" description="Basic and acidic residues" evidence="7">
    <location>
        <begin position="442"/>
        <end position="451"/>
    </location>
</feature>
<dbReference type="SUPFAM" id="SSF49879">
    <property type="entry name" value="SMAD/FHA domain"/>
    <property type="match status" value="1"/>
</dbReference>
<feature type="compositionally biased region" description="Polar residues" evidence="7">
    <location>
        <begin position="479"/>
        <end position="488"/>
    </location>
</feature>
<feature type="region of interest" description="Disordered" evidence="7">
    <location>
        <begin position="2603"/>
        <end position="2644"/>
    </location>
</feature>
<dbReference type="GeneID" id="101715751"/>
<dbReference type="RefSeq" id="XP_004838786.1">
    <property type="nucleotide sequence ID" value="XM_004838729.3"/>
</dbReference>
<evidence type="ECO:0000256" key="6">
    <source>
        <dbReference type="ARBA" id="ARBA00023306"/>
    </source>
</evidence>
<feature type="compositionally biased region" description="Polar residues" evidence="7">
    <location>
        <begin position="2898"/>
        <end position="2907"/>
    </location>
</feature>
<feature type="compositionally biased region" description="Basic and acidic residues" evidence="7">
    <location>
        <begin position="2238"/>
        <end position="2247"/>
    </location>
</feature>
<feature type="compositionally biased region" description="Basic and acidic residues" evidence="7">
    <location>
        <begin position="2925"/>
        <end position="2951"/>
    </location>
</feature>
<evidence type="ECO:0000256" key="4">
    <source>
        <dbReference type="ARBA" id="ARBA00022843"/>
    </source>
</evidence>
<feature type="region of interest" description="Disordered" evidence="7">
    <location>
        <begin position="1033"/>
        <end position="1175"/>
    </location>
</feature>
<feature type="compositionally biased region" description="Basic and acidic residues" evidence="7">
    <location>
        <begin position="2876"/>
        <end position="2897"/>
    </location>
</feature>
<reference evidence="10" key="1">
    <citation type="submission" date="2025-08" db="UniProtKB">
        <authorList>
            <consortium name="RefSeq"/>
        </authorList>
    </citation>
    <scope>IDENTIFICATION</scope>
</reference>
<feature type="compositionally biased region" description="Polar residues" evidence="7">
    <location>
        <begin position="2174"/>
        <end position="2189"/>
    </location>
</feature>
<dbReference type="InterPro" id="IPR000253">
    <property type="entry name" value="FHA_dom"/>
</dbReference>
<dbReference type="Gene3D" id="2.60.200.20">
    <property type="match status" value="1"/>
</dbReference>
<feature type="compositionally biased region" description="Basic and acidic residues" evidence="7">
    <location>
        <begin position="1850"/>
        <end position="1860"/>
    </location>
</feature>
<feature type="region of interest" description="Disordered" evidence="7">
    <location>
        <begin position="2046"/>
        <end position="2077"/>
    </location>
</feature>
<feature type="compositionally biased region" description="Polar residues" evidence="7">
    <location>
        <begin position="1767"/>
        <end position="1783"/>
    </location>
</feature>
<dbReference type="Proteomes" id="UP000694906">
    <property type="component" value="Unplaced"/>
</dbReference>
<dbReference type="GO" id="GO:0005694">
    <property type="term" value="C:chromosome"/>
    <property type="evidence" value="ECO:0007669"/>
    <property type="project" value="TreeGrafter"/>
</dbReference>
<gene>
    <name evidence="10" type="primary">Mki67</name>
</gene>
<feature type="compositionally biased region" description="Basic and acidic residues" evidence="7">
    <location>
        <begin position="2281"/>
        <end position="2291"/>
    </location>
</feature>
<feature type="region of interest" description="Disordered" evidence="7">
    <location>
        <begin position="396"/>
        <end position="517"/>
    </location>
</feature>
<feature type="compositionally biased region" description="Polar residues" evidence="7">
    <location>
        <begin position="143"/>
        <end position="153"/>
    </location>
</feature>
<feature type="compositionally biased region" description="Polar residues" evidence="7">
    <location>
        <begin position="2448"/>
        <end position="2463"/>
    </location>
</feature>
<protein>
    <submittedName>
        <fullName evidence="10">Proliferation marker protein Ki-67 isoform X1</fullName>
    </submittedName>
</protein>
<feature type="region of interest" description="Disordered" evidence="7">
    <location>
        <begin position="2165"/>
        <end position="2197"/>
    </location>
</feature>
<feature type="compositionally biased region" description="Polar residues" evidence="7">
    <location>
        <begin position="1589"/>
        <end position="1605"/>
    </location>
</feature>
<keyword evidence="2" id="KW-1017">Isopeptide bond</keyword>
<feature type="compositionally biased region" description="Basic and acidic residues" evidence="7">
    <location>
        <begin position="2464"/>
        <end position="2488"/>
    </location>
</feature>
<feature type="region of interest" description="Disordered" evidence="7">
    <location>
        <begin position="2772"/>
        <end position="2963"/>
    </location>
</feature>
<feature type="compositionally biased region" description="Polar residues" evidence="7">
    <location>
        <begin position="879"/>
        <end position="900"/>
    </location>
</feature>
<feature type="compositionally biased region" description="Polar residues" evidence="7">
    <location>
        <begin position="2419"/>
        <end position="2433"/>
    </location>
</feature>
<name>A0AAX6NX46_HETGA</name>